<evidence type="ECO:0000256" key="3">
    <source>
        <dbReference type="ARBA" id="ARBA00022840"/>
    </source>
</evidence>
<protein>
    <submittedName>
        <fullName evidence="7">ATP-binding protein</fullName>
    </submittedName>
</protein>
<dbReference type="PANTHER" id="PTHR23073">
    <property type="entry name" value="26S PROTEASOME REGULATORY SUBUNIT"/>
    <property type="match status" value="1"/>
</dbReference>
<dbReference type="InterPro" id="IPR003593">
    <property type="entry name" value="AAA+_ATPase"/>
</dbReference>
<proteinExistence type="inferred from homology"/>
<reference evidence="7 8" key="1">
    <citation type="journal article" date="2019" name="Int. J. Syst. Evol. Microbiol.">
        <title>The Global Catalogue of Microorganisms (GCM) 10K type strain sequencing project: providing services to taxonomists for standard genome sequencing and annotation.</title>
        <authorList>
            <consortium name="The Broad Institute Genomics Platform"/>
            <consortium name="The Broad Institute Genome Sequencing Center for Infectious Disease"/>
            <person name="Wu L."/>
            <person name="Ma J."/>
        </authorList>
    </citation>
    <scope>NUCLEOTIDE SEQUENCE [LARGE SCALE GENOMIC DNA]</scope>
    <source>
        <strain evidence="7 8">CGMCC 1.12689</strain>
    </source>
</reference>
<dbReference type="SUPFAM" id="SSF52540">
    <property type="entry name" value="P-loop containing nucleoside triphosphate hydrolases"/>
    <property type="match status" value="1"/>
</dbReference>
<sequence length="543" mass="60649">MIYYILAGLLFAWLSWRWLLQVDPAHQDYADAPMGFTFLGLPALILLVMETSTAFILLLGLISLGLHLNYKHWRPFHSGIVASLATGVILLTAGVIAGTTPPEWASSSADAATLFVSTALAGCGTTRITTSTGYLPRYFAVLSGLYHERSQSSVSKFGYRRDDDSRFERFLHWMGFMDYTLTLNSPFDEKASEQENAGSHSSPTNTASDVTPADLRASADDHPFRDTPDTDQHDGPQEDTTPEWSVTPVDHSDDEEADEETATDEEQDDESDTPAEETDDEAVTQYQFPWEEPPEMRFEDIGGYPEVKDALREQVVSPLRGNNPSYDRFGIEPSRGLLFYGPPGTGKTLFARALANELNRPFVELTQADLTHEFINKSPQIIQRLFEEAQELGGVVFIDEAEQLLGSRDDSLNSHAEDKKITNMFLSALTKEDKDYIILLTTNLKESMDDAILRPGRIDEDFEIGLPESDTRLEIIKIKLAEVPHEITQDQAQSVASKTGGWSGADLNALINQAKFKAVDRKAQKLKFDDIKRAYRDMKSDKE</sequence>
<gene>
    <name evidence="7" type="ORF">ACFR9T_06690</name>
</gene>
<dbReference type="SMART" id="SM00382">
    <property type="entry name" value="AAA"/>
    <property type="match status" value="1"/>
</dbReference>
<evidence type="ECO:0000256" key="4">
    <source>
        <dbReference type="SAM" id="MobiDB-lite"/>
    </source>
</evidence>
<keyword evidence="5" id="KW-0472">Membrane</keyword>
<dbReference type="RefSeq" id="WP_256418078.1">
    <property type="nucleotide sequence ID" value="NZ_JANHDL010000004.1"/>
</dbReference>
<keyword evidence="3 7" id="KW-0067">ATP-binding</keyword>
<dbReference type="Gene3D" id="1.10.8.60">
    <property type="match status" value="1"/>
</dbReference>
<dbReference type="Pfam" id="PF00004">
    <property type="entry name" value="AAA"/>
    <property type="match status" value="1"/>
</dbReference>
<dbReference type="InterPro" id="IPR003959">
    <property type="entry name" value="ATPase_AAA_core"/>
</dbReference>
<feature type="compositionally biased region" description="Basic and acidic residues" evidence="4">
    <location>
        <begin position="217"/>
        <end position="236"/>
    </location>
</feature>
<dbReference type="InterPro" id="IPR050221">
    <property type="entry name" value="26S_Proteasome_ATPase"/>
</dbReference>
<feature type="domain" description="AAA+ ATPase" evidence="6">
    <location>
        <begin position="333"/>
        <end position="468"/>
    </location>
</feature>
<keyword evidence="2" id="KW-0547">Nucleotide-binding</keyword>
<feature type="region of interest" description="Disordered" evidence="4">
    <location>
        <begin position="190"/>
        <end position="288"/>
    </location>
</feature>
<comment type="similarity">
    <text evidence="1">Belongs to the AAA ATPase family.</text>
</comment>
<comment type="caution">
    <text evidence="7">The sequence shown here is derived from an EMBL/GenBank/DDBJ whole genome shotgun (WGS) entry which is preliminary data.</text>
</comment>
<keyword evidence="5" id="KW-1133">Transmembrane helix</keyword>
<accession>A0ABD6C013</accession>
<evidence type="ECO:0000256" key="2">
    <source>
        <dbReference type="ARBA" id="ARBA00022741"/>
    </source>
</evidence>
<evidence type="ECO:0000256" key="1">
    <source>
        <dbReference type="ARBA" id="ARBA00006914"/>
    </source>
</evidence>
<evidence type="ECO:0000313" key="8">
    <source>
        <dbReference type="Proteomes" id="UP001597185"/>
    </source>
</evidence>
<dbReference type="Proteomes" id="UP001597185">
    <property type="component" value="Unassembled WGS sequence"/>
</dbReference>
<evidence type="ECO:0000313" key="7">
    <source>
        <dbReference type="EMBL" id="MFD1570275.1"/>
    </source>
</evidence>
<dbReference type="GO" id="GO:0005524">
    <property type="term" value="F:ATP binding"/>
    <property type="evidence" value="ECO:0007669"/>
    <property type="project" value="UniProtKB-KW"/>
</dbReference>
<dbReference type="AlphaFoldDB" id="A0ABD6C013"/>
<keyword evidence="5" id="KW-0812">Transmembrane</keyword>
<keyword evidence="8" id="KW-1185">Reference proteome</keyword>
<evidence type="ECO:0000259" key="6">
    <source>
        <dbReference type="SMART" id="SM00382"/>
    </source>
</evidence>
<feature type="compositionally biased region" description="Acidic residues" evidence="4">
    <location>
        <begin position="252"/>
        <end position="282"/>
    </location>
</feature>
<dbReference type="Pfam" id="PF17862">
    <property type="entry name" value="AAA_lid_3"/>
    <property type="match status" value="1"/>
</dbReference>
<name>A0ABD6C013_9EURY</name>
<dbReference type="InterPro" id="IPR027417">
    <property type="entry name" value="P-loop_NTPase"/>
</dbReference>
<feature type="transmembrane region" description="Helical" evidence="5">
    <location>
        <begin position="76"/>
        <end position="97"/>
    </location>
</feature>
<feature type="transmembrane region" description="Helical" evidence="5">
    <location>
        <begin position="37"/>
        <end position="64"/>
    </location>
</feature>
<dbReference type="Gene3D" id="3.40.50.300">
    <property type="entry name" value="P-loop containing nucleotide triphosphate hydrolases"/>
    <property type="match status" value="1"/>
</dbReference>
<evidence type="ECO:0000256" key="5">
    <source>
        <dbReference type="SAM" id="Phobius"/>
    </source>
</evidence>
<dbReference type="InterPro" id="IPR041569">
    <property type="entry name" value="AAA_lid_3"/>
</dbReference>
<dbReference type="InterPro" id="IPR001270">
    <property type="entry name" value="ClpA/B"/>
</dbReference>
<dbReference type="PRINTS" id="PR00300">
    <property type="entry name" value="CLPPROTEASEA"/>
</dbReference>
<dbReference type="CDD" id="cd19481">
    <property type="entry name" value="RecA-like_protease"/>
    <property type="match status" value="1"/>
</dbReference>
<dbReference type="EMBL" id="JBHUDB010000002">
    <property type="protein sequence ID" value="MFD1570275.1"/>
    <property type="molecule type" value="Genomic_DNA"/>
</dbReference>
<organism evidence="7 8">
    <name type="scientific">Halorubrum laminariae</name>
    <dbReference type="NCBI Taxonomy" id="1433523"/>
    <lineage>
        <taxon>Archaea</taxon>
        <taxon>Methanobacteriati</taxon>
        <taxon>Methanobacteriota</taxon>
        <taxon>Stenosarchaea group</taxon>
        <taxon>Halobacteria</taxon>
        <taxon>Halobacteriales</taxon>
        <taxon>Haloferacaceae</taxon>
        <taxon>Halorubrum</taxon>
    </lineage>
</organism>
<feature type="compositionally biased region" description="Polar residues" evidence="4">
    <location>
        <begin position="194"/>
        <end position="209"/>
    </location>
</feature>